<evidence type="ECO:0000256" key="1">
    <source>
        <dbReference type="SAM" id="Coils"/>
    </source>
</evidence>
<dbReference type="GeneTree" id="ENSGT00960000189177"/>
<dbReference type="Gene3D" id="2.60.200.20">
    <property type="match status" value="1"/>
</dbReference>
<feature type="compositionally biased region" description="Basic and acidic residues" evidence="2">
    <location>
        <begin position="2684"/>
        <end position="2694"/>
    </location>
</feature>
<feature type="region of interest" description="Disordered" evidence="2">
    <location>
        <begin position="2684"/>
        <end position="2703"/>
    </location>
</feature>
<reference evidence="4" key="2">
    <citation type="submission" date="2025-09" db="UniProtKB">
        <authorList>
            <consortium name="Ensembl"/>
        </authorList>
    </citation>
    <scope>IDENTIFICATION</scope>
</reference>
<dbReference type="Ensembl" id="ENSTMTT00000002748.1">
    <property type="protein sequence ID" value="ENSTMTP00000002647.1"/>
    <property type="gene ID" value="ENSTMTG00000002061.1"/>
</dbReference>
<evidence type="ECO:0000259" key="3">
    <source>
        <dbReference type="PROSITE" id="PS50006"/>
    </source>
</evidence>
<dbReference type="Pfam" id="PF00498">
    <property type="entry name" value="FHA"/>
    <property type="match status" value="1"/>
</dbReference>
<name>A0A674I433_9SAUR</name>
<dbReference type="SMART" id="SM00240">
    <property type="entry name" value="FHA"/>
    <property type="match status" value="1"/>
</dbReference>
<dbReference type="InterPro" id="IPR008984">
    <property type="entry name" value="SMAD_FHA_dom_sf"/>
</dbReference>
<protein>
    <submittedName>
        <fullName evidence="4">Uncharacterized LOC112113248</fullName>
    </submittedName>
</protein>
<feature type="region of interest" description="Disordered" evidence="2">
    <location>
        <begin position="1999"/>
        <end position="2066"/>
    </location>
</feature>
<feature type="coiled-coil region" evidence="1">
    <location>
        <begin position="1704"/>
        <end position="1731"/>
    </location>
</feature>
<dbReference type="InterPro" id="IPR000253">
    <property type="entry name" value="FHA_dom"/>
</dbReference>
<feature type="region of interest" description="Disordered" evidence="2">
    <location>
        <begin position="2532"/>
        <end position="2607"/>
    </location>
</feature>
<feature type="domain" description="FHA" evidence="3">
    <location>
        <begin position="40"/>
        <end position="95"/>
    </location>
</feature>
<dbReference type="Gene3D" id="3.40.50.300">
    <property type="entry name" value="P-loop containing nucleotide triphosphate hydrolases"/>
    <property type="match status" value="1"/>
</dbReference>
<feature type="region of interest" description="Disordered" evidence="2">
    <location>
        <begin position="2314"/>
        <end position="2339"/>
    </location>
</feature>
<dbReference type="PANTHER" id="PTHR36681">
    <property type="entry name" value="NUCLEAR GTPASE, GERMINAL CENTER-ASSOCIATED, TANDEM DUPLICATE 3"/>
    <property type="match status" value="1"/>
</dbReference>
<feature type="coiled-coil region" evidence="1">
    <location>
        <begin position="3247"/>
        <end position="3314"/>
    </location>
</feature>
<organism evidence="4 5">
    <name type="scientific">Terrapene triunguis</name>
    <name type="common">Three-toed box turtle</name>
    <dbReference type="NCBI Taxonomy" id="2587831"/>
    <lineage>
        <taxon>Eukaryota</taxon>
        <taxon>Metazoa</taxon>
        <taxon>Chordata</taxon>
        <taxon>Craniata</taxon>
        <taxon>Vertebrata</taxon>
        <taxon>Euteleostomi</taxon>
        <taxon>Archelosauria</taxon>
        <taxon>Testudinata</taxon>
        <taxon>Testudines</taxon>
        <taxon>Cryptodira</taxon>
        <taxon>Durocryptodira</taxon>
        <taxon>Testudinoidea</taxon>
        <taxon>Emydidae</taxon>
        <taxon>Terrapene</taxon>
    </lineage>
</organism>
<accession>A0A674I433</accession>
<feature type="region of interest" description="Disordered" evidence="2">
    <location>
        <begin position="1891"/>
        <end position="1921"/>
    </location>
</feature>
<sequence>MATICQTHGEGLNQCHLRSIGRKASVSGVAEVIHFYKAVTLIGRNKDVVDYFISCPVSERRDYISRTHARVIRTNDTYRLVDSSLTGVYVNDVRINGTVRLQEGDTVTFGHPAGNGIRPGTQVRQPNSEFYFLFEHCYCRIDQLRSARGEMRNSLPQIQLPLLTSEVSPVYNSGLVFENNVGLPIISQLAWTSTVVQNSGAPSTSSTHCGDRQPPTVSVTLPLTSAGSVLSSAKSSLCTNSVNVTSNKLEMPATSTSTATPDTSLEDYTRPNSQIVRSASPEYVHRKGSTVSAEPSQQSVFEIAQSSLFRGNAARTAELANSDFPCVKPSGAQACTSGSMPKFYRPFLDERQDSGEIKTQLPAVTCYNLEPSPPFPHSRDAVETHDSDPNGRAIVRASLSDNSLDLSDSFLVESGGNLDSNPLAPVADKSVLGSCANSDDDVGMEINVINSTEETTKHETSGSSEPCIQMQVIEVINEAMKNVQVPSVSDYKANLMEKERSTEEQNRYSLEQHIVDACVPETPCVAVSVIGAETCESHSKKKGSLHINSLSESVTVEVENCSENSDCMTISIVPEDIALRKDPDGRSPAKEVLSPKKLVNADGKTCVEELDLPSETAMTIDRTREVSISFVPDLELPHSVWHSEIKNEICKDELTSIIKQNSLVPNEEAIKESSDIVESDSCSLADRELETLNNILDMETQKPETTLDVQEGAEPSNDKIMTISNREVGEIHSDHVFEDKLQNALDQDYMLSDTGIINLEHQNSSDAHKILTMCAAKEMSSSECDIGSAKSQEKEDDHVSGVALFQSSVTEQVASRASGTKIVQGLDVPHSEEEESSMASHVAVDGLVTKMLQNNPDPTAPENLPLCAENISNYHVHSPSKHHILSKDTYLEDVTYDSSCNCVPSSSGSFHSESSPHQPAPKEEESCKSGAVVKPLSGTFCSLQATEVEMTSPEYPGRYEDSGAFTSAKRSIRETVSQETNIQPLSQNEPETSVKQNACNKANISHAAVCIESEGFQSDHVYMTTSVSTKGVPQEVSDFGIHKIHLEVSASEEGEEQTDMNVNAISLTMDSHVRYRDKDESESKMDSMDTEMRISSVTDCIEISYAEVGTQTRLINERAISLLATKPAINGNKNSVANTSICEEEVNMSVDTNLSLQQFSEAYERTILDNNASKNSWREFSKQMELDSEAEEKLPSETRLETFDGKTVFVASCSSPNKVTFLENTEKLVEVMNPESPIDVGEEFLDRCLLQKSDCTLERKRSPGKEEDGSYISVFSSNSLSTTNTGCIKTVGILVSHTSDSTLNDNNKMRDTDCQELKTACSVVDDTVSGEKQLDQSASIENTFYKKTDEDSVESKEIMKIPGERHDSGTAINDSIFEQQKNIENKGIDKEMEIMANLCVGQTNLNHSSVTEAPTNRLEGNTVYYSSALEGGTADDLSPLCLSKQTSLVVERSSDFNDYSCSQRQSPYYVNKRDMGNNPEPANDYILPQQVTRNEEDMKLNNENRVEAVNHKWSVKSVTLEKDKVKFKHTDAHFSELDLGTLNNYQEDNENSSVSSAHLELRQPTSAFHDQQETDSHAGESQHLESNIDLKSEEDPVKQSLYPEDFVIDSDLKKLCEQNMTTEILTPTGLERSNQKSICQEEGGIKLQTSEMDTQPCSVDRNDLAVGMQAVASGRPESAKENIAENLLKEIETDPTEGSELFSAEELNLYISDSEVEKEKEEENSKRTKNANEMQYDRSKILKEKDTVISDPNSVSGSIILQADLDCKPNEDQLGRVIETDDIKSMIGTEKSTDMSLEEKSCSLCNAEYDLSEVRIAGPENCSTGMVVGEFSRLVKSPTLREEKTENQTTAEHELGPLRCPYNSIEFPCVPGSQREMEAVKGNAEVGLNKGDAGCSDEHVGNADSNSIQAGKNLEENPEPENSLLDGCIQELDVGTLAAPLGALKTVKDSPVNEMLTSLCAEKDKLNQKTETNELVYMQQESKDSEPLKSQAKICQPTGRADFSEGRNEGLTVSESNFTNRVESHKEENKDSQNKEANKNNSFRTLKRHISRTEYSGTSVSEDEQCAQKRNCPLGSLSMQESVSDLPSPNVTLFSIPTDLKECHDRFVSSSVRRFFKKYPILQTAQHLDEVEKESSKNIAQLVREFFKKTNDSENLVNENIKPERFVPPIESKVEDDTDCKSIGEVDSDDSTRRDGSSLLLFSSIEPQVNGKQSVKLISESQSLPLDSQFGFTELAASSADSWTDVLEKDVVSKIPESPSADSLSEEEQFQSRVCLALDNQYSSDKSPLKSPDVDSEQSTKIKDLDFIFSDTSNSSVEGEHHPLTQKLSSSSSSGTGDGLHEGICSDSCKAAGLDTQSGFSRNSLEASAVYWSDDDTNITSNLIATSGESSQCVISNFPQQLESEDHVESIKDKNYMPVLHQAERTLDGVKTPNIEDLSVPAFCVNSITGAVPGSQKIILKVESDADQLEVPEFDGHNNTQNSEISCLQTKSACSPCKDLTPAATVDWNTNSPIQEQITSHVRLGVNSQMQLKRKLSHEEHDDSGNRSSISPLSKMCPPVVAISSESADEEPAPNQKEIGTPDASGSCSTSQTSLTEPVTLTPSKSEAKHTLSLKKLKNSYASIPPPAVKVSSASQKAVDSNVRRYLQSSYFNSQLELSSFKLPPPEASDSAEVINSRHERTAKEEDFAEDNQHGDQQNQKGQTNLYDYMDGRVASEPCIAVGSKGPSDLQATNDFSSMSSVPKLEAMDLSRSTLNSLACEPAVFPAFKEENLQCSLQVQTLSDTSGHCSLDFKEYPTTLVPVISTLHKCGASETSVSSLPDHSFQPMSIANLQIQDTVLSPCKFSQLASERVCSSDEEASRRSEDLGEDMEEFPSMSTESSSAFGLLSETKHLGNLSDAENSAPKASSSNTNLMESELQKAWALSEGDIEFQLSQCQTVLDEISQTLCAVEGIDVLHMKEWREQIENLQKDTKMPKTYIAVVGNTGAGKSSLLNALLDEEAVLPTSAMRACTAVVVEISKTGGKSLYEADVEFLSKEEWDHELKALLEDMKDKSGNLKKRCPDRKTEAGAAYSRVKAVYGTIAELPKLMEMKEVTQHLGTVKHISAEKAADFRTKIEKFIDSRTDNLRDMKGGEFWPVVKCVKIRVPGADVLKTGAVLVDLPGIRDSNAARDNAAKEYLKNCNAVWVVANITRAVDDKTAKEMLSANLRRQLLMDGQYGSLAFVCTKTDSFNVTEIMSDLDLRDEIQPIEKSLEELENQRVQMEMEKDTLYAQLQQEQRQGPGAENPASFQKENDLRKKILEKEFRMSNLQREKDMKLRDISLICVQSRNRFSKQRIWVDFNNGLQEMRRKAAFAEDEEEEETEDEELTTSYTSDPGEVESQHGKLQVFTVSSTEYLKLHGKLLRDGQPQVFHNEEDTEIPALKKFAIHTALQHSMVATEKVIRNVARVISQVVNYLTNQRAEDNSHRAQVQEIVQECLSRLPMLLQEAVEDSLHDIQYYFSVLILANLKKGARRAEELCEDKVRSWGLPVIGYPYATYRALCARQGVYSSVACGFVDFNEQLTEPISSAISVTWNDVFSCKLGESIKQFSKAILDKLKYFFKDLKNKLQEKGRNAEPVNVIQRHQMEAVQALLCNFLLDQTEYINKRQRGISRVLTPEIQASMKPIYAVCSQLNGPGCFQRMKDLMQRHVHNQKETMFNRVTDKLRHQLDLLQIYIGGSFECLVQELTKSLTLQFEPMLKPVQKNDGIIPDLVNICAKVSKICKVSRVDYVLPNLSQTESCSVPASPGKELPLKRELQEGLDPPNFLGKCNIIRIGTMSLSHINPIQISVQEVTITMTDNTTMTLPFSSVYLCECCFHLYYLILHLSPEFAKNIYSRLGAQASNPSNQEALIILDKLQDPSSFHSLIEFISARHGGIPWFRELNLQQGREKLESLGVYYTVKDLKYDDEEKTLEVPPSSLPSDQPTIFTIAQQPLLPGVKLYPYGRKRGGGEIQSQLEKKHKGKTIEQSPEVEPAGFHLLSQHVPGRLVVSARKSMASHPQNASRECAPAFYDRNTTSVPGTSVSEAPPSSHVTVKDERELFTIPSAAGILHVRAKEGVWGKWQNPSAQEDNRSDGDKMETDGNTHTAKDSWSPH</sequence>
<dbReference type="SUPFAM" id="SSF49879">
    <property type="entry name" value="SMAD/FHA domain"/>
    <property type="match status" value="1"/>
</dbReference>
<feature type="compositionally biased region" description="Basic and acidic residues" evidence="2">
    <location>
        <begin position="2022"/>
        <end position="2038"/>
    </location>
</feature>
<dbReference type="PROSITE" id="PS50006">
    <property type="entry name" value="FHA_DOMAIN"/>
    <property type="match status" value="1"/>
</dbReference>
<dbReference type="Proteomes" id="UP000472274">
    <property type="component" value="Unplaced"/>
</dbReference>
<feature type="region of interest" description="Disordered" evidence="2">
    <location>
        <begin position="4103"/>
        <end position="4137"/>
    </location>
</feature>
<keyword evidence="1" id="KW-0175">Coiled coil</keyword>
<feature type="region of interest" description="Disordered" evidence="2">
    <location>
        <begin position="1567"/>
        <end position="1596"/>
    </location>
</feature>
<dbReference type="InParanoid" id="A0A674I433"/>
<dbReference type="Pfam" id="PF24564">
    <property type="entry name" value="DUF7605"/>
    <property type="match status" value="1"/>
</dbReference>
<evidence type="ECO:0000313" key="5">
    <source>
        <dbReference type="Proteomes" id="UP000472274"/>
    </source>
</evidence>
<feature type="region of interest" description="Disordered" evidence="2">
    <location>
        <begin position="2171"/>
        <end position="2195"/>
    </location>
</feature>
<keyword evidence="5" id="KW-1185">Reference proteome</keyword>
<feature type="region of interest" description="Disordered" evidence="2">
    <location>
        <begin position="907"/>
        <end position="929"/>
    </location>
</feature>
<dbReference type="InterPro" id="IPR045063">
    <property type="entry name" value="Dynamin_N"/>
</dbReference>
<gene>
    <name evidence="4" type="primary">LOC112113248</name>
</gene>
<reference evidence="4" key="1">
    <citation type="submission" date="2025-08" db="UniProtKB">
        <authorList>
            <consortium name="Ensembl"/>
        </authorList>
    </citation>
    <scope>IDENTIFICATION</scope>
</reference>
<dbReference type="SUPFAM" id="SSF52540">
    <property type="entry name" value="P-loop containing nucleoside triphosphate hydrolases"/>
    <property type="match status" value="1"/>
</dbReference>
<feature type="compositionally biased region" description="Basic and acidic residues" evidence="2">
    <location>
        <begin position="1570"/>
        <end position="1596"/>
    </location>
</feature>
<evidence type="ECO:0000256" key="2">
    <source>
        <dbReference type="SAM" id="MobiDB-lite"/>
    </source>
</evidence>
<dbReference type="InterPro" id="IPR056024">
    <property type="entry name" value="DUF7605"/>
</dbReference>
<proteinExistence type="predicted"/>
<dbReference type="InterPro" id="IPR027417">
    <property type="entry name" value="P-loop_NTPase"/>
</dbReference>
<feature type="compositionally biased region" description="Basic and acidic residues" evidence="2">
    <location>
        <begin position="2172"/>
        <end position="2195"/>
    </location>
</feature>
<dbReference type="PANTHER" id="PTHR36681:SF3">
    <property type="entry name" value="NUCLEAR GTPASE, GERMINAL CENTER-ASSOCIATED, TANDEM DUPLICATE 3"/>
    <property type="match status" value="1"/>
</dbReference>
<feature type="compositionally biased region" description="Acidic residues" evidence="2">
    <location>
        <begin position="3356"/>
        <end position="3369"/>
    </location>
</feature>
<feature type="compositionally biased region" description="Polar residues" evidence="2">
    <location>
        <begin position="2584"/>
        <end position="2605"/>
    </location>
</feature>
<feature type="region of interest" description="Disordered" evidence="2">
    <location>
        <begin position="2856"/>
        <end position="2882"/>
    </location>
</feature>
<feature type="compositionally biased region" description="Basic and acidic residues" evidence="2">
    <location>
        <begin position="4112"/>
        <end position="4131"/>
    </location>
</feature>
<evidence type="ECO:0000313" key="4">
    <source>
        <dbReference type="Ensembl" id="ENSTMTP00000002647.1"/>
    </source>
</evidence>
<dbReference type="Pfam" id="PF00350">
    <property type="entry name" value="Dynamin_N"/>
    <property type="match status" value="1"/>
</dbReference>
<feature type="compositionally biased region" description="Polar residues" evidence="2">
    <location>
        <begin position="2011"/>
        <end position="2021"/>
    </location>
</feature>
<feature type="region of interest" description="Disordered" evidence="2">
    <location>
        <begin position="3354"/>
        <end position="3381"/>
    </location>
</feature>